<dbReference type="Proteomes" id="UP001500618">
    <property type="component" value="Unassembled WGS sequence"/>
</dbReference>
<keyword evidence="3" id="KW-1185">Reference proteome</keyword>
<evidence type="ECO:0000313" key="3">
    <source>
        <dbReference type="Proteomes" id="UP001500618"/>
    </source>
</evidence>
<dbReference type="Pfam" id="PF11575">
    <property type="entry name" value="FhuF_C"/>
    <property type="match status" value="1"/>
</dbReference>
<name>A0ABN2FNV6_9ACTN</name>
<evidence type="ECO:0000313" key="2">
    <source>
        <dbReference type="EMBL" id="GAA1655241.1"/>
    </source>
</evidence>
<feature type="domain" description="Ferric siderophore reductase C-terminal" evidence="1">
    <location>
        <begin position="204"/>
        <end position="224"/>
    </location>
</feature>
<reference evidence="2 3" key="1">
    <citation type="journal article" date="2019" name="Int. J. Syst. Evol. Microbiol.">
        <title>The Global Catalogue of Microorganisms (GCM) 10K type strain sequencing project: providing services to taxonomists for standard genome sequencing and annotation.</title>
        <authorList>
            <consortium name="The Broad Institute Genomics Platform"/>
            <consortium name="The Broad Institute Genome Sequencing Center for Infectious Disease"/>
            <person name="Wu L."/>
            <person name="Ma J."/>
        </authorList>
    </citation>
    <scope>NUCLEOTIDE SEQUENCE [LARGE SCALE GENOMIC DNA]</scope>
    <source>
        <strain evidence="2 3">JCM 14718</strain>
    </source>
</reference>
<sequence>MDVAEVYALTARRSGPLPVAAAAGESLTPASASTDPAWLDQQIAAAASTYRTADARVAGTMWWYAASWAMLAGPLATLLATGYPVDPALDATFLHVRPGGLVSATHSVRTLEKDDLPAALRELFQDVITAICEVTKQRDRPLWAIAADSLATQALAAGTAVGDIARGSQVAVEIASAIGDPLPQPRFVDIPYKNHESCQRFVHRTSCCLIYLVPGNALCTSCPRRSAQDRAARLADLIP</sequence>
<organism evidence="2 3">
    <name type="scientific">Fodinicola feengrottensis</name>
    <dbReference type="NCBI Taxonomy" id="435914"/>
    <lineage>
        <taxon>Bacteria</taxon>
        <taxon>Bacillati</taxon>
        <taxon>Actinomycetota</taxon>
        <taxon>Actinomycetes</taxon>
        <taxon>Mycobacteriales</taxon>
        <taxon>Fodinicola</taxon>
    </lineage>
</organism>
<gene>
    <name evidence="2" type="ORF">GCM10009765_00460</name>
</gene>
<dbReference type="EMBL" id="BAAANY010000001">
    <property type="protein sequence ID" value="GAA1655241.1"/>
    <property type="molecule type" value="Genomic_DNA"/>
</dbReference>
<accession>A0ABN2FNV6</accession>
<comment type="caution">
    <text evidence="2">The sequence shown here is derived from an EMBL/GenBank/DDBJ whole genome shotgun (WGS) entry which is preliminary data.</text>
</comment>
<dbReference type="RefSeq" id="WP_344306031.1">
    <property type="nucleotide sequence ID" value="NZ_BAAANY010000001.1"/>
</dbReference>
<evidence type="ECO:0000259" key="1">
    <source>
        <dbReference type="Pfam" id="PF11575"/>
    </source>
</evidence>
<dbReference type="InterPro" id="IPR024726">
    <property type="entry name" value="FhuF_C"/>
</dbReference>
<proteinExistence type="predicted"/>
<protein>
    <submittedName>
        <fullName evidence="2">(2Fe-2S)-binding protein</fullName>
    </submittedName>
</protein>